<sequence length="152" mass="17116">EKKVHWIAWKKMCDSKQEGGMGFRDMEAFNQALLAKQAWRLLQVPSCLCARVLKARYYDHGSILNATYPGGVSDTFRSILHARNLLLDGIIWRVGDGSSIRIHHDNWIPRKGSLRPLGQGYVSGMTRVSVLLNDAASGCDQHKLEAMFTEDD</sequence>
<name>A0A452XCP0_AEGTS</name>
<protein>
    <submittedName>
        <fullName evidence="1">Uncharacterized protein</fullName>
    </submittedName>
</protein>
<accession>A0A452XCP0</accession>
<evidence type="ECO:0000313" key="1">
    <source>
        <dbReference type="EnsemblPlants" id="AET0Gv20031200.1"/>
    </source>
</evidence>
<dbReference type="STRING" id="200361.A0A452XCP0"/>
<dbReference type="Gramene" id="AET0Gv20031200.1">
    <property type="protein sequence ID" value="AET0Gv20031200.1"/>
    <property type="gene ID" value="AET0Gv20031200"/>
</dbReference>
<reference evidence="1" key="3">
    <citation type="submission" date="2019-03" db="UniProtKB">
        <authorList>
            <consortium name="EnsemblPlants"/>
        </authorList>
    </citation>
    <scope>IDENTIFICATION</scope>
</reference>
<dbReference type="EnsemblPlants" id="AET0Gv20031200.1">
    <property type="protein sequence ID" value="AET0Gv20031200.1"/>
    <property type="gene ID" value="AET0Gv20031200"/>
</dbReference>
<dbReference type="AlphaFoldDB" id="A0A452XCP0"/>
<evidence type="ECO:0000313" key="2">
    <source>
        <dbReference type="Proteomes" id="UP000015105"/>
    </source>
</evidence>
<reference evidence="2" key="2">
    <citation type="journal article" date="2017" name="Nat. Plants">
        <title>The Aegilops tauschii genome reveals multiple impacts of transposons.</title>
        <authorList>
            <person name="Zhao G."/>
            <person name="Zou C."/>
            <person name="Li K."/>
            <person name="Wang K."/>
            <person name="Li T."/>
            <person name="Gao L."/>
            <person name="Zhang X."/>
            <person name="Wang H."/>
            <person name="Yang Z."/>
            <person name="Liu X."/>
            <person name="Jiang W."/>
            <person name="Mao L."/>
            <person name="Kong X."/>
            <person name="Jiao Y."/>
            <person name="Jia J."/>
        </authorList>
    </citation>
    <scope>NUCLEOTIDE SEQUENCE [LARGE SCALE GENOMIC DNA]</scope>
    <source>
        <strain evidence="2">cv. AL8/78</strain>
    </source>
</reference>
<dbReference type="Proteomes" id="UP000015105">
    <property type="component" value="Unassembled WGS sequence"/>
</dbReference>
<organism evidence="1 2">
    <name type="scientific">Aegilops tauschii subsp. strangulata</name>
    <name type="common">Goatgrass</name>
    <dbReference type="NCBI Taxonomy" id="200361"/>
    <lineage>
        <taxon>Eukaryota</taxon>
        <taxon>Viridiplantae</taxon>
        <taxon>Streptophyta</taxon>
        <taxon>Embryophyta</taxon>
        <taxon>Tracheophyta</taxon>
        <taxon>Spermatophyta</taxon>
        <taxon>Magnoliopsida</taxon>
        <taxon>Liliopsida</taxon>
        <taxon>Poales</taxon>
        <taxon>Poaceae</taxon>
        <taxon>BOP clade</taxon>
        <taxon>Pooideae</taxon>
        <taxon>Triticodae</taxon>
        <taxon>Triticeae</taxon>
        <taxon>Triticinae</taxon>
        <taxon>Aegilops</taxon>
    </lineage>
</organism>
<keyword evidence="2" id="KW-1185">Reference proteome</keyword>
<proteinExistence type="predicted"/>
<reference evidence="2" key="1">
    <citation type="journal article" date="2014" name="Science">
        <title>Ancient hybridizations among the ancestral genomes of bread wheat.</title>
        <authorList>
            <consortium name="International Wheat Genome Sequencing Consortium,"/>
            <person name="Marcussen T."/>
            <person name="Sandve S.R."/>
            <person name="Heier L."/>
            <person name="Spannagl M."/>
            <person name="Pfeifer M."/>
            <person name="Jakobsen K.S."/>
            <person name="Wulff B.B."/>
            <person name="Steuernagel B."/>
            <person name="Mayer K.F."/>
            <person name="Olsen O.A."/>
        </authorList>
    </citation>
    <scope>NUCLEOTIDE SEQUENCE [LARGE SCALE GENOMIC DNA]</scope>
    <source>
        <strain evidence="2">cv. AL8/78</strain>
    </source>
</reference>